<proteinExistence type="predicted"/>
<gene>
    <name evidence="2" type="ORF">nbrc107696_21600</name>
</gene>
<evidence type="ECO:0000313" key="3">
    <source>
        <dbReference type="Proteomes" id="UP000444960"/>
    </source>
</evidence>
<dbReference type="Proteomes" id="UP000444960">
    <property type="component" value="Unassembled WGS sequence"/>
</dbReference>
<organism evidence="2 3">
    <name type="scientific">Gordonia spumicola</name>
    <dbReference type="NCBI Taxonomy" id="589161"/>
    <lineage>
        <taxon>Bacteria</taxon>
        <taxon>Bacillati</taxon>
        <taxon>Actinomycetota</taxon>
        <taxon>Actinomycetes</taxon>
        <taxon>Mycobacteriales</taxon>
        <taxon>Gordoniaceae</taxon>
        <taxon>Gordonia</taxon>
    </lineage>
</organism>
<keyword evidence="1" id="KW-0812">Transmembrane</keyword>
<protein>
    <submittedName>
        <fullName evidence="2">Uncharacterized protein</fullName>
    </submittedName>
</protein>
<accession>A0A7I9V8Z5</accession>
<feature type="transmembrane region" description="Helical" evidence="1">
    <location>
        <begin position="12"/>
        <end position="32"/>
    </location>
</feature>
<dbReference type="RefSeq" id="WP_186349759.1">
    <property type="nucleotide sequence ID" value="NZ_BJOV01000003.1"/>
</dbReference>
<dbReference type="EMBL" id="BJOV01000003">
    <property type="protein sequence ID" value="GEE01714.1"/>
    <property type="molecule type" value="Genomic_DNA"/>
</dbReference>
<sequence>MTALSRPGVRIAAFVAGLATVFGIAFGVGTAVGPWSDEPTDGHTTQMHDGSH</sequence>
<dbReference type="AlphaFoldDB" id="A0A7I9V8Z5"/>
<evidence type="ECO:0000313" key="2">
    <source>
        <dbReference type="EMBL" id="GEE01714.1"/>
    </source>
</evidence>
<keyword evidence="3" id="KW-1185">Reference proteome</keyword>
<keyword evidence="1" id="KW-1133">Transmembrane helix</keyword>
<comment type="caution">
    <text evidence="2">The sequence shown here is derived from an EMBL/GenBank/DDBJ whole genome shotgun (WGS) entry which is preliminary data.</text>
</comment>
<name>A0A7I9V8Z5_9ACTN</name>
<evidence type="ECO:0000256" key="1">
    <source>
        <dbReference type="SAM" id="Phobius"/>
    </source>
</evidence>
<reference evidence="3" key="1">
    <citation type="submission" date="2019-06" db="EMBL/GenBank/DDBJ databases">
        <title>Gordonia isolated from sludge of a wastewater treatment plant.</title>
        <authorList>
            <person name="Tamura T."/>
            <person name="Aoyama K."/>
            <person name="Kang Y."/>
            <person name="Saito S."/>
            <person name="Akiyama N."/>
            <person name="Yazawa K."/>
            <person name="Gonoi T."/>
            <person name="Mikami Y."/>
        </authorList>
    </citation>
    <scope>NUCLEOTIDE SEQUENCE [LARGE SCALE GENOMIC DNA]</scope>
    <source>
        <strain evidence="3">NBRC 107696</strain>
    </source>
</reference>
<keyword evidence="1" id="KW-0472">Membrane</keyword>